<protein>
    <submittedName>
        <fullName evidence="1">Uncharacterized protein</fullName>
    </submittedName>
</protein>
<gene>
    <name evidence="1" type="ORF">SKAU_G00159290</name>
</gene>
<keyword evidence="2" id="KW-1185">Reference proteome</keyword>
<name>A0A9Q1FI70_SYNKA</name>
<comment type="caution">
    <text evidence="1">The sequence shown here is derived from an EMBL/GenBank/DDBJ whole genome shotgun (WGS) entry which is preliminary data.</text>
</comment>
<dbReference type="Proteomes" id="UP001152622">
    <property type="component" value="Chromosome 5"/>
</dbReference>
<dbReference type="EMBL" id="JAINUF010000005">
    <property type="protein sequence ID" value="KAJ8359404.1"/>
    <property type="molecule type" value="Genomic_DNA"/>
</dbReference>
<accession>A0A9Q1FI70</accession>
<evidence type="ECO:0000313" key="1">
    <source>
        <dbReference type="EMBL" id="KAJ8359404.1"/>
    </source>
</evidence>
<evidence type="ECO:0000313" key="2">
    <source>
        <dbReference type="Proteomes" id="UP001152622"/>
    </source>
</evidence>
<proteinExistence type="predicted"/>
<dbReference type="AlphaFoldDB" id="A0A9Q1FI70"/>
<organism evidence="1 2">
    <name type="scientific">Synaphobranchus kaupii</name>
    <name type="common">Kaup's arrowtooth eel</name>
    <dbReference type="NCBI Taxonomy" id="118154"/>
    <lineage>
        <taxon>Eukaryota</taxon>
        <taxon>Metazoa</taxon>
        <taxon>Chordata</taxon>
        <taxon>Craniata</taxon>
        <taxon>Vertebrata</taxon>
        <taxon>Euteleostomi</taxon>
        <taxon>Actinopterygii</taxon>
        <taxon>Neopterygii</taxon>
        <taxon>Teleostei</taxon>
        <taxon>Anguilliformes</taxon>
        <taxon>Synaphobranchidae</taxon>
        <taxon>Synaphobranchus</taxon>
    </lineage>
</organism>
<sequence>MGAGTYGWHVQKQMEQPQICVLLESGRTGGREWQTVCHERIHRGQRSGQDKLRRGRGGRPKCVWKQRSVVTVYPTEVMGRRGPLCLRMSPEPQTKRG</sequence>
<reference evidence="1" key="1">
    <citation type="journal article" date="2023" name="Science">
        <title>Genome structures resolve the early diversification of teleost fishes.</title>
        <authorList>
            <person name="Parey E."/>
            <person name="Louis A."/>
            <person name="Montfort J."/>
            <person name="Bouchez O."/>
            <person name="Roques C."/>
            <person name="Iampietro C."/>
            <person name="Lluch J."/>
            <person name="Castinel A."/>
            <person name="Donnadieu C."/>
            <person name="Desvignes T."/>
            <person name="Floi Bucao C."/>
            <person name="Jouanno E."/>
            <person name="Wen M."/>
            <person name="Mejri S."/>
            <person name="Dirks R."/>
            <person name="Jansen H."/>
            <person name="Henkel C."/>
            <person name="Chen W.J."/>
            <person name="Zahm M."/>
            <person name="Cabau C."/>
            <person name="Klopp C."/>
            <person name="Thompson A.W."/>
            <person name="Robinson-Rechavi M."/>
            <person name="Braasch I."/>
            <person name="Lecointre G."/>
            <person name="Bobe J."/>
            <person name="Postlethwait J.H."/>
            <person name="Berthelot C."/>
            <person name="Roest Crollius H."/>
            <person name="Guiguen Y."/>
        </authorList>
    </citation>
    <scope>NUCLEOTIDE SEQUENCE</scope>
    <source>
        <strain evidence="1">WJC10195</strain>
    </source>
</reference>